<dbReference type="InterPro" id="IPR007230">
    <property type="entry name" value="Nup98_auto-Pept-S59_dom"/>
</dbReference>
<evidence type="ECO:0000256" key="7">
    <source>
        <dbReference type="ARBA" id="ARBA00023132"/>
    </source>
</evidence>
<feature type="compositionally biased region" description="Polar residues" evidence="9">
    <location>
        <begin position="159"/>
        <end position="172"/>
    </location>
</feature>
<feature type="compositionally biased region" description="Low complexity" evidence="9">
    <location>
        <begin position="97"/>
        <end position="110"/>
    </location>
</feature>
<evidence type="ECO:0000256" key="5">
    <source>
        <dbReference type="ARBA" id="ARBA00022927"/>
    </source>
</evidence>
<dbReference type="Pfam" id="PF04096">
    <property type="entry name" value="Nucleoporin2"/>
    <property type="match status" value="1"/>
</dbReference>
<keyword evidence="8" id="KW-0539">Nucleus</keyword>
<dbReference type="GO" id="GO:0051028">
    <property type="term" value="P:mRNA transport"/>
    <property type="evidence" value="ECO:0007669"/>
    <property type="project" value="UniProtKB-KW"/>
</dbReference>
<keyword evidence="6" id="KW-0811">Translocation</keyword>
<dbReference type="SUPFAM" id="SSF82215">
    <property type="entry name" value="C-terminal autoproteolytic domain of nucleoporin nup98"/>
    <property type="match status" value="1"/>
</dbReference>
<dbReference type="PANTHER" id="PTHR23198">
    <property type="entry name" value="NUCLEOPORIN"/>
    <property type="match status" value="1"/>
</dbReference>
<dbReference type="GO" id="GO:0003723">
    <property type="term" value="F:RNA binding"/>
    <property type="evidence" value="ECO:0007669"/>
    <property type="project" value="TreeGrafter"/>
</dbReference>
<comment type="subcellular location">
    <subcellularLocation>
        <location evidence="1">Nucleus</location>
        <location evidence="1">Nuclear pore complex</location>
    </subcellularLocation>
</comment>
<dbReference type="Gene3D" id="3.30.1610.10">
    <property type="entry name" value="Peptidase S59, nucleoporin"/>
    <property type="match status" value="1"/>
</dbReference>
<keyword evidence="4" id="KW-0509">mRNA transport</keyword>
<dbReference type="GO" id="GO:0000973">
    <property type="term" value="P:post-transcriptional tethering of RNA polymerase II gene DNA at nuclear periphery"/>
    <property type="evidence" value="ECO:0007669"/>
    <property type="project" value="TreeGrafter"/>
</dbReference>
<organism evidence="11 12">
    <name type="scientific">Vairimorpha necatrix</name>
    <dbReference type="NCBI Taxonomy" id="6039"/>
    <lineage>
        <taxon>Eukaryota</taxon>
        <taxon>Fungi</taxon>
        <taxon>Fungi incertae sedis</taxon>
        <taxon>Microsporidia</taxon>
        <taxon>Nosematidae</taxon>
        <taxon>Vairimorpha</taxon>
    </lineage>
</organism>
<evidence type="ECO:0000256" key="2">
    <source>
        <dbReference type="ARBA" id="ARBA00008926"/>
    </source>
</evidence>
<evidence type="ECO:0000256" key="9">
    <source>
        <dbReference type="SAM" id="MobiDB-lite"/>
    </source>
</evidence>
<keyword evidence="3" id="KW-0813">Transport</keyword>
<gene>
    <name evidence="11" type="ORF">VNE69_06091</name>
</gene>
<sequence>MQNNMNNLFSSGIYNNQPSSNSYNQGIGSIFNQTSLTPKNGTRVKQYEPQKIRDDRGFGLLEFRHINVMKEYSEKSCDELRYEDYNLGRRPNPALQSTTNQSNISSNISSNTSITTSNVLTTSNMLPGPNNMLSNMTSVNNTLPVPSTTINSNTTSSTAWPFNQTSSATATDSFSLPTANAQRQPPALFTSTTQTNNQPSVPSTNVFSNVPQPSAPSTNVFSNVPQPNSNMPQPNNNIFANVPQPSAPNGNIFANVPQSSAPSTNIFSNVPQPNTPSNNIFSNVPQPSNNIFSNVPQPSGNIFSNVPQPAPTNTIFGNVPQPSGNIFQTTNPPVNEVTSQSFISNQSIFPQQKLDQSNMTQSPLLNPSVSCTQVDKSDPYGTKDMKFHFIEKELSPFQRLLAEPLVPSKLPVEHTLDYRSPESNKLLEVYFSPDLNEIRGMNRINNMTLIFPSKGKIEYLEPVSVSDLTVENVNKKILFSGSHVYLTDKPGEGLNKPARVTIEKVYPLSKTEEGMIIGKAEKYPSKGIQDRFIYDLKKDGVKEYEEYDCTRGLYIYKVKHF</sequence>
<dbReference type="PROSITE" id="PS51434">
    <property type="entry name" value="NUP_C"/>
    <property type="match status" value="1"/>
</dbReference>
<dbReference type="KEGG" id="vnx:VNE69_06091"/>
<dbReference type="EMBL" id="CP142731">
    <property type="protein sequence ID" value="WUR03770.1"/>
    <property type="molecule type" value="Genomic_DNA"/>
</dbReference>
<dbReference type="PANTHER" id="PTHR23198:SF6">
    <property type="entry name" value="NUCLEAR PORE COMPLEX PROTEIN NUP98-NUP96"/>
    <property type="match status" value="1"/>
</dbReference>
<feature type="region of interest" description="Disordered" evidence="9">
    <location>
        <begin position="91"/>
        <end position="110"/>
    </location>
</feature>
<evidence type="ECO:0000259" key="10">
    <source>
        <dbReference type="PROSITE" id="PS51434"/>
    </source>
</evidence>
<dbReference type="InterPro" id="IPR037665">
    <property type="entry name" value="Nucleoporin_S59-like"/>
</dbReference>
<dbReference type="RefSeq" id="XP_065329915.1">
    <property type="nucleotide sequence ID" value="XM_065473843.1"/>
</dbReference>
<feature type="domain" description="Peptidase S59" evidence="10">
    <location>
        <begin position="411"/>
        <end position="561"/>
    </location>
</feature>
<evidence type="ECO:0000313" key="12">
    <source>
        <dbReference type="Proteomes" id="UP001334084"/>
    </source>
</evidence>
<feature type="region of interest" description="Disordered" evidence="9">
    <location>
        <begin position="189"/>
        <end position="216"/>
    </location>
</feature>
<accession>A0AAX4JCP8</accession>
<dbReference type="AlphaFoldDB" id="A0AAX4JCP8"/>
<comment type="similarity">
    <text evidence="2">Belongs to the nucleoporin GLFG family.</text>
</comment>
<dbReference type="GO" id="GO:0034398">
    <property type="term" value="P:telomere tethering at nuclear periphery"/>
    <property type="evidence" value="ECO:0007669"/>
    <property type="project" value="TreeGrafter"/>
</dbReference>
<dbReference type="Proteomes" id="UP001334084">
    <property type="component" value="Chromosome 6"/>
</dbReference>
<dbReference type="InterPro" id="IPR036903">
    <property type="entry name" value="Nup98_auto-Pept-S59_dom_sf"/>
</dbReference>
<evidence type="ECO:0000256" key="8">
    <source>
        <dbReference type="ARBA" id="ARBA00023242"/>
    </source>
</evidence>
<dbReference type="GO" id="GO:0017056">
    <property type="term" value="F:structural constituent of nuclear pore"/>
    <property type="evidence" value="ECO:0007669"/>
    <property type="project" value="InterPro"/>
</dbReference>
<dbReference type="GO" id="GO:0044614">
    <property type="term" value="C:nuclear pore cytoplasmic filaments"/>
    <property type="evidence" value="ECO:0007669"/>
    <property type="project" value="TreeGrafter"/>
</dbReference>
<evidence type="ECO:0000256" key="1">
    <source>
        <dbReference type="ARBA" id="ARBA00004567"/>
    </source>
</evidence>
<protein>
    <submittedName>
        <fullName evidence="11">Nucleoporin</fullName>
    </submittedName>
</protein>
<keyword evidence="5" id="KW-0653">Protein transport</keyword>
<reference evidence="11" key="1">
    <citation type="journal article" date="2024" name="BMC Genomics">
        <title>Functional annotation of a divergent genome using sequence and structure-based similarity.</title>
        <authorList>
            <person name="Svedberg D."/>
            <person name="Winiger R.R."/>
            <person name="Berg A."/>
            <person name="Sharma H."/>
            <person name="Tellgren-Roth C."/>
            <person name="Debrunner-Vossbrinck B.A."/>
            <person name="Vossbrinck C.R."/>
            <person name="Barandun J."/>
        </authorList>
    </citation>
    <scope>NUCLEOTIDE SEQUENCE</scope>
    <source>
        <strain evidence="11">Illinois isolate</strain>
    </source>
</reference>
<proteinExistence type="inferred from homology"/>
<keyword evidence="7" id="KW-0906">Nuclear pore complex</keyword>
<dbReference type="Gene3D" id="1.10.10.2360">
    <property type="match status" value="1"/>
</dbReference>
<evidence type="ECO:0000256" key="6">
    <source>
        <dbReference type="ARBA" id="ARBA00023010"/>
    </source>
</evidence>
<dbReference type="GO" id="GO:0006606">
    <property type="term" value="P:protein import into nucleus"/>
    <property type="evidence" value="ECO:0007669"/>
    <property type="project" value="TreeGrafter"/>
</dbReference>
<dbReference type="GeneID" id="90541588"/>
<evidence type="ECO:0000256" key="3">
    <source>
        <dbReference type="ARBA" id="ARBA00022448"/>
    </source>
</evidence>
<keyword evidence="12" id="KW-1185">Reference proteome</keyword>
<dbReference type="GO" id="GO:0008139">
    <property type="term" value="F:nuclear localization sequence binding"/>
    <property type="evidence" value="ECO:0007669"/>
    <property type="project" value="TreeGrafter"/>
</dbReference>
<name>A0AAX4JCP8_9MICR</name>
<feature type="region of interest" description="Disordered" evidence="9">
    <location>
        <begin position="152"/>
        <end position="172"/>
    </location>
</feature>
<evidence type="ECO:0000313" key="11">
    <source>
        <dbReference type="EMBL" id="WUR03770.1"/>
    </source>
</evidence>
<dbReference type="GO" id="GO:0006405">
    <property type="term" value="P:RNA export from nucleus"/>
    <property type="evidence" value="ECO:0007669"/>
    <property type="project" value="TreeGrafter"/>
</dbReference>
<evidence type="ECO:0000256" key="4">
    <source>
        <dbReference type="ARBA" id="ARBA00022816"/>
    </source>
</evidence>